<proteinExistence type="predicted"/>
<feature type="region of interest" description="Disordered" evidence="1">
    <location>
        <begin position="196"/>
        <end position="238"/>
    </location>
</feature>
<dbReference type="OrthoDB" id="3246050at2759"/>
<accession>A0A8H7WDR8</accession>
<dbReference type="InterPro" id="IPR055481">
    <property type="entry name" value="DUF7053"/>
</dbReference>
<comment type="caution">
    <text evidence="3">The sequence shown here is derived from an EMBL/GenBank/DDBJ whole genome shotgun (WGS) entry which is preliminary data.</text>
</comment>
<name>A0A8H7WDR8_9HELO</name>
<evidence type="ECO:0000313" key="4">
    <source>
        <dbReference type="Proteomes" id="UP000664132"/>
    </source>
</evidence>
<organism evidence="3 4">
    <name type="scientific">Cadophora malorum</name>
    <dbReference type="NCBI Taxonomy" id="108018"/>
    <lineage>
        <taxon>Eukaryota</taxon>
        <taxon>Fungi</taxon>
        <taxon>Dikarya</taxon>
        <taxon>Ascomycota</taxon>
        <taxon>Pezizomycotina</taxon>
        <taxon>Leotiomycetes</taxon>
        <taxon>Helotiales</taxon>
        <taxon>Ploettnerulaceae</taxon>
        <taxon>Cadophora</taxon>
    </lineage>
</organism>
<reference evidence="3" key="1">
    <citation type="submission" date="2021-02" db="EMBL/GenBank/DDBJ databases">
        <title>Genome sequence Cadophora malorum strain M34.</title>
        <authorList>
            <person name="Stefanovic E."/>
            <person name="Vu D."/>
            <person name="Scully C."/>
            <person name="Dijksterhuis J."/>
            <person name="Roader J."/>
            <person name="Houbraken J."/>
        </authorList>
    </citation>
    <scope>NUCLEOTIDE SEQUENCE</scope>
    <source>
        <strain evidence="3">M34</strain>
    </source>
</reference>
<gene>
    <name evidence="3" type="ORF">IFR04_003867</name>
</gene>
<evidence type="ECO:0000259" key="2">
    <source>
        <dbReference type="Pfam" id="PF23155"/>
    </source>
</evidence>
<dbReference type="PANTHER" id="PTHR38117">
    <property type="entry name" value="NACHT AND WD40 DOMAIN PROTEIN"/>
    <property type="match status" value="1"/>
</dbReference>
<evidence type="ECO:0000256" key="1">
    <source>
        <dbReference type="SAM" id="MobiDB-lite"/>
    </source>
</evidence>
<dbReference type="EMBL" id="JAFJYH010000041">
    <property type="protein sequence ID" value="KAG4422955.1"/>
    <property type="molecule type" value="Genomic_DNA"/>
</dbReference>
<dbReference type="Pfam" id="PF23155">
    <property type="entry name" value="DUF7053"/>
    <property type="match status" value="1"/>
</dbReference>
<dbReference type="AlphaFoldDB" id="A0A8H7WDR8"/>
<evidence type="ECO:0000313" key="3">
    <source>
        <dbReference type="EMBL" id="KAG4422955.1"/>
    </source>
</evidence>
<keyword evidence="4" id="KW-1185">Reference proteome</keyword>
<dbReference type="Proteomes" id="UP000664132">
    <property type="component" value="Unassembled WGS sequence"/>
</dbReference>
<dbReference type="PANTHER" id="PTHR38117:SF2">
    <property type="entry name" value="NACHT AND WD40 DOMAIN PROTEIN"/>
    <property type="match status" value="1"/>
</dbReference>
<feature type="compositionally biased region" description="Basic and acidic residues" evidence="1">
    <location>
        <begin position="196"/>
        <end position="226"/>
    </location>
</feature>
<feature type="domain" description="DUF7053" evidence="2">
    <location>
        <begin position="6"/>
        <end position="192"/>
    </location>
</feature>
<protein>
    <recommendedName>
        <fullName evidence="2">DUF7053 domain-containing protein</fullName>
    </recommendedName>
</protein>
<sequence length="238" mass="25803">MSFLTTTTEVKTKTTLSPNITKAQALSLLHNDTGMLDLNPSKITYTLLPPSTSTQFYSSVPAAHKPPTIPGDISTLPVYHVTEHQGTSSSGENEVQGGHWKGSWIKRFVPNELTYQTSVQHTADGMISITHAPMGVQSVTTWIVRDPVAEGQGCVLEKSGKVWSNRALMGFIKGGLQGSYEKLAADFVRALEKTVVDEQEQKRKASNTEEAKADGEKKVEEEKKVGEGATGVEVETVS</sequence>